<dbReference type="PANTHER" id="PTHR43181:SF1">
    <property type="entry name" value="2-C-METHYL-D-ERYTHRITOL 2,4-CYCLODIPHOSPHATE SYNTHASE, CHLOROPLASTIC"/>
    <property type="match status" value="1"/>
</dbReference>
<keyword evidence="5 8" id="KW-0479">Metal-binding</keyword>
<comment type="cofactor">
    <cofactor evidence="8">
        <name>a divalent metal cation</name>
        <dbReference type="ChEBI" id="CHEBI:60240"/>
    </cofactor>
    <text evidence="8">Binds 1 divalent metal cation per subunit.</text>
</comment>
<organism evidence="11 12">
    <name type="scientific">Caldinitratiruptor microaerophilus</name>
    <dbReference type="NCBI Taxonomy" id="671077"/>
    <lineage>
        <taxon>Bacteria</taxon>
        <taxon>Bacillati</taxon>
        <taxon>Bacillota</taxon>
        <taxon>Clostridia</taxon>
        <taxon>Eubacteriales</taxon>
        <taxon>Symbiobacteriaceae</taxon>
        <taxon>Caldinitratiruptor</taxon>
    </lineage>
</organism>
<evidence type="ECO:0000256" key="4">
    <source>
        <dbReference type="ARBA" id="ARBA00012579"/>
    </source>
</evidence>
<dbReference type="NCBIfam" id="TIGR00151">
    <property type="entry name" value="ispF"/>
    <property type="match status" value="1"/>
</dbReference>
<evidence type="ECO:0000313" key="11">
    <source>
        <dbReference type="EMBL" id="BDG62128.1"/>
    </source>
</evidence>
<evidence type="ECO:0000256" key="9">
    <source>
        <dbReference type="RuleBase" id="RU004395"/>
    </source>
</evidence>
<comment type="caution">
    <text evidence="8">Lacks conserved residue(s) required for the propagation of feature annotation.</text>
</comment>
<feature type="binding site" evidence="8">
    <location>
        <begin position="34"/>
        <end position="35"/>
    </location>
    <ligand>
        <name>4-CDP-2-C-methyl-D-erythritol 2-phosphate</name>
        <dbReference type="ChEBI" id="CHEBI:57919"/>
    </ligand>
</feature>
<evidence type="ECO:0000256" key="5">
    <source>
        <dbReference type="ARBA" id="ARBA00022723"/>
    </source>
</evidence>
<sequence>MRIGIGYDIHRLVPGRRLVLGGVEIPWRLGLEGHSDADALTHAVIDAVLGAAGLGDIGQLFPDTDPAFAGADSVALLERVVALVRERGWRVGNVDATVLCERPRIAPHREAMRRRLAAALGVAPEDVGIKATTNEGLGAIGAGEGIACYAVALLVRDSP</sequence>
<feature type="binding site" evidence="8">
    <location>
        <position position="10"/>
    </location>
    <ligand>
        <name>a divalent metal cation</name>
        <dbReference type="ChEBI" id="CHEBI:60240"/>
    </ligand>
</feature>
<protein>
    <recommendedName>
        <fullName evidence="4 8">2-C-methyl-D-erythritol 2,4-cyclodiphosphate synthase</fullName>
        <shortName evidence="8">MECDP-synthase</shortName>
        <shortName evidence="8">MECPP-synthase</shortName>
        <shortName evidence="8">MECPS</shortName>
        <ecNumber evidence="4 8">4.6.1.12</ecNumber>
    </recommendedName>
</protein>
<feature type="binding site" evidence="8">
    <location>
        <position position="42"/>
    </location>
    <ligand>
        <name>a divalent metal cation</name>
        <dbReference type="ChEBI" id="CHEBI:60240"/>
    </ligand>
</feature>
<evidence type="ECO:0000256" key="8">
    <source>
        <dbReference type="HAMAP-Rule" id="MF_00107"/>
    </source>
</evidence>
<proteinExistence type="inferred from homology"/>
<feature type="binding site" evidence="8">
    <location>
        <begin position="61"/>
        <end position="65"/>
    </location>
    <ligand>
        <name>4-CDP-2-C-methyl-D-erythritol 2-phosphate</name>
        <dbReference type="ChEBI" id="CHEBI:57919"/>
    </ligand>
</feature>
<evidence type="ECO:0000313" key="12">
    <source>
        <dbReference type="Proteomes" id="UP001163687"/>
    </source>
</evidence>
<dbReference type="PANTHER" id="PTHR43181">
    <property type="entry name" value="2-C-METHYL-D-ERYTHRITOL 2,4-CYCLODIPHOSPHATE SYNTHASE, CHLOROPLASTIC"/>
    <property type="match status" value="1"/>
</dbReference>
<keyword evidence="7 8" id="KW-0456">Lyase</keyword>
<dbReference type="InterPro" id="IPR020555">
    <property type="entry name" value="MECDP_synthase_CS"/>
</dbReference>
<evidence type="ECO:0000256" key="1">
    <source>
        <dbReference type="ARBA" id="ARBA00000200"/>
    </source>
</evidence>
<accession>A0AA35CP36</accession>
<dbReference type="EC" id="4.6.1.12" evidence="4 8"/>
<dbReference type="SUPFAM" id="SSF69765">
    <property type="entry name" value="IpsF-like"/>
    <property type="match status" value="1"/>
</dbReference>
<comment type="catalytic activity">
    <reaction evidence="1 8 9">
        <text>4-CDP-2-C-methyl-D-erythritol 2-phosphate = 2-C-methyl-D-erythritol 2,4-cyclic diphosphate + CMP</text>
        <dbReference type="Rhea" id="RHEA:23864"/>
        <dbReference type="ChEBI" id="CHEBI:57919"/>
        <dbReference type="ChEBI" id="CHEBI:58483"/>
        <dbReference type="ChEBI" id="CHEBI:60377"/>
        <dbReference type="EC" id="4.6.1.12"/>
    </reaction>
</comment>
<dbReference type="CDD" id="cd00554">
    <property type="entry name" value="MECDP_synthase"/>
    <property type="match status" value="1"/>
</dbReference>
<dbReference type="PROSITE" id="PS01350">
    <property type="entry name" value="ISPF"/>
    <property type="match status" value="1"/>
</dbReference>
<dbReference type="Pfam" id="PF02542">
    <property type="entry name" value="YgbB"/>
    <property type="match status" value="1"/>
</dbReference>
<evidence type="ECO:0000259" key="10">
    <source>
        <dbReference type="Pfam" id="PF02542"/>
    </source>
</evidence>
<comment type="subunit">
    <text evidence="8">Homotrimer.</text>
</comment>
<feature type="site" description="Transition state stabilizer" evidence="8">
    <location>
        <position position="34"/>
    </location>
</feature>
<dbReference type="AlphaFoldDB" id="A0AA35CP36"/>
<dbReference type="GO" id="GO:0016114">
    <property type="term" value="P:terpenoid biosynthetic process"/>
    <property type="evidence" value="ECO:0007669"/>
    <property type="project" value="InterPro"/>
</dbReference>
<evidence type="ECO:0000256" key="3">
    <source>
        <dbReference type="ARBA" id="ARBA00008480"/>
    </source>
</evidence>
<feature type="binding site" evidence="8">
    <location>
        <begin position="132"/>
        <end position="135"/>
    </location>
    <ligand>
        <name>4-CDP-2-C-methyl-D-erythritol 2-phosphate</name>
        <dbReference type="ChEBI" id="CHEBI:57919"/>
    </ligand>
</feature>
<keyword evidence="6 8" id="KW-0414">Isoprene biosynthesis</keyword>
<dbReference type="FunFam" id="3.30.1330.50:FF:000003">
    <property type="entry name" value="2-C-methyl-D-erythritol 2,4-cyclodiphosphate synthase"/>
    <property type="match status" value="1"/>
</dbReference>
<gene>
    <name evidence="8 11" type="primary">ispF</name>
    <name evidence="11" type="ORF">caldi_32180</name>
</gene>
<dbReference type="Gene3D" id="3.30.1330.50">
    <property type="entry name" value="2-C-methyl-D-erythritol 2,4-cyclodiphosphate synthase"/>
    <property type="match status" value="1"/>
</dbReference>
<comment type="pathway">
    <text evidence="2 8">Isoprenoid biosynthesis; isopentenyl diphosphate biosynthesis via DXP pathway; isopentenyl diphosphate from 1-deoxy-D-xylulose 5-phosphate: step 4/6.</text>
</comment>
<feature type="binding site" evidence="8">
    <location>
        <begin position="56"/>
        <end position="58"/>
    </location>
    <ligand>
        <name>4-CDP-2-C-methyl-D-erythritol 2-phosphate</name>
        <dbReference type="ChEBI" id="CHEBI:57919"/>
    </ligand>
</feature>
<comment type="function">
    <text evidence="8">Involved in the biosynthesis of isopentenyl diphosphate (IPP) and dimethylallyl diphosphate (DMAPP), two major building blocks of isoprenoid compounds. Catalyzes the conversion of 4-diphosphocytidyl-2-C-methyl-D-erythritol 2-phosphate (CDP-ME2P) to 2-C-methyl-D-erythritol 2,4-cyclodiphosphate (ME-CPP) with a corresponding release of cytidine 5-monophosphate (CMP).</text>
</comment>
<name>A0AA35CP36_9FIRM</name>
<feature type="binding site" evidence="8">
    <location>
        <position position="8"/>
    </location>
    <ligand>
        <name>a divalent metal cation</name>
        <dbReference type="ChEBI" id="CHEBI:60240"/>
    </ligand>
</feature>
<dbReference type="InterPro" id="IPR003526">
    <property type="entry name" value="MECDP_synthase"/>
</dbReference>
<feature type="binding site" evidence="8">
    <location>
        <begin position="8"/>
        <end position="10"/>
    </location>
    <ligand>
        <name>4-CDP-2-C-methyl-D-erythritol 2-phosphate</name>
        <dbReference type="ChEBI" id="CHEBI:57919"/>
    </ligand>
</feature>
<reference evidence="11" key="1">
    <citation type="submission" date="2022-03" db="EMBL/GenBank/DDBJ databases">
        <title>Complete genome sequence of Caldinitratiruptor microaerophilus.</title>
        <authorList>
            <person name="Mukaiyama R."/>
            <person name="Nishiyama T."/>
            <person name="Ueda K."/>
        </authorList>
    </citation>
    <scope>NUCLEOTIDE SEQUENCE</scope>
    <source>
        <strain evidence="11">JCM 16183</strain>
    </source>
</reference>
<dbReference type="HAMAP" id="MF_00107">
    <property type="entry name" value="IspF"/>
    <property type="match status" value="1"/>
</dbReference>
<feature type="domain" description="2-C-methyl-D-erythritol 2,4-cyclodiphosphate synthase" evidence="10">
    <location>
        <begin position="1"/>
        <end position="154"/>
    </location>
</feature>
<dbReference type="EMBL" id="AP025628">
    <property type="protein sequence ID" value="BDG62128.1"/>
    <property type="molecule type" value="Genomic_DNA"/>
</dbReference>
<dbReference type="Proteomes" id="UP001163687">
    <property type="component" value="Chromosome"/>
</dbReference>
<dbReference type="InterPro" id="IPR036571">
    <property type="entry name" value="MECDP_synthase_sf"/>
</dbReference>
<dbReference type="RefSeq" id="WP_264842729.1">
    <property type="nucleotide sequence ID" value="NZ_AP025628.1"/>
</dbReference>
<dbReference type="GO" id="GO:0019288">
    <property type="term" value="P:isopentenyl diphosphate biosynthetic process, methylerythritol 4-phosphate pathway"/>
    <property type="evidence" value="ECO:0007669"/>
    <property type="project" value="UniProtKB-UniRule"/>
</dbReference>
<feature type="site" description="Transition state stabilizer" evidence="8">
    <location>
        <position position="133"/>
    </location>
</feature>
<dbReference type="KEGG" id="cmic:caldi_32180"/>
<dbReference type="GO" id="GO:0008685">
    <property type="term" value="F:2-C-methyl-D-erythritol 2,4-cyclodiphosphate synthase activity"/>
    <property type="evidence" value="ECO:0007669"/>
    <property type="project" value="UniProtKB-UniRule"/>
</dbReference>
<evidence type="ECO:0000256" key="6">
    <source>
        <dbReference type="ARBA" id="ARBA00023229"/>
    </source>
</evidence>
<dbReference type="GO" id="GO:0046872">
    <property type="term" value="F:metal ion binding"/>
    <property type="evidence" value="ECO:0007669"/>
    <property type="project" value="UniProtKB-KW"/>
</dbReference>
<comment type="similarity">
    <text evidence="3 8 9">Belongs to the IspF family.</text>
</comment>
<evidence type="ECO:0000256" key="7">
    <source>
        <dbReference type="ARBA" id="ARBA00023239"/>
    </source>
</evidence>
<keyword evidence="12" id="KW-1185">Reference proteome</keyword>
<evidence type="ECO:0000256" key="2">
    <source>
        <dbReference type="ARBA" id="ARBA00004709"/>
    </source>
</evidence>